<sequence>MQGTTISQLPLRPHTFFTWLDFRSTLSKLSFIVTKMRRTPSAKPTTLGEVERAPLGSRVSSSITRLCTHPSSSSGPGTLDHR</sequence>
<evidence type="ECO:0000256" key="1">
    <source>
        <dbReference type="SAM" id="MobiDB-lite"/>
    </source>
</evidence>
<name>A0A0A9BPV4_ARUDO</name>
<reference evidence="2" key="2">
    <citation type="journal article" date="2015" name="Data Brief">
        <title>Shoot transcriptome of the giant reed, Arundo donax.</title>
        <authorList>
            <person name="Barrero R.A."/>
            <person name="Guerrero F.D."/>
            <person name="Moolhuijzen P."/>
            <person name="Goolsby J.A."/>
            <person name="Tidwell J."/>
            <person name="Bellgard S.E."/>
            <person name="Bellgard M.I."/>
        </authorList>
    </citation>
    <scope>NUCLEOTIDE SEQUENCE</scope>
    <source>
        <tissue evidence="2">Shoot tissue taken approximately 20 cm above the soil surface</tissue>
    </source>
</reference>
<feature type="compositionally biased region" description="Polar residues" evidence="1">
    <location>
        <begin position="59"/>
        <end position="76"/>
    </location>
</feature>
<dbReference type="AlphaFoldDB" id="A0A0A9BPV4"/>
<evidence type="ECO:0000313" key="2">
    <source>
        <dbReference type="EMBL" id="JAD66009.1"/>
    </source>
</evidence>
<reference evidence="2" key="1">
    <citation type="submission" date="2014-09" db="EMBL/GenBank/DDBJ databases">
        <authorList>
            <person name="Magalhaes I.L.F."/>
            <person name="Oliveira U."/>
            <person name="Santos F.R."/>
            <person name="Vidigal T.H.D.A."/>
            <person name="Brescovit A.D."/>
            <person name="Santos A.J."/>
        </authorList>
    </citation>
    <scope>NUCLEOTIDE SEQUENCE</scope>
    <source>
        <tissue evidence="2">Shoot tissue taken approximately 20 cm above the soil surface</tissue>
    </source>
</reference>
<feature type="region of interest" description="Disordered" evidence="1">
    <location>
        <begin position="59"/>
        <end position="82"/>
    </location>
</feature>
<organism evidence="2">
    <name type="scientific">Arundo donax</name>
    <name type="common">Giant reed</name>
    <name type="synonym">Donax arundinaceus</name>
    <dbReference type="NCBI Taxonomy" id="35708"/>
    <lineage>
        <taxon>Eukaryota</taxon>
        <taxon>Viridiplantae</taxon>
        <taxon>Streptophyta</taxon>
        <taxon>Embryophyta</taxon>
        <taxon>Tracheophyta</taxon>
        <taxon>Spermatophyta</taxon>
        <taxon>Magnoliopsida</taxon>
        <taxon>Liliopsida</taxon>
        <taxon>Poales</taxon>
        <taxon>Poaceae</taxon>
        <taxon>PACMAD clade</taxon>
        <taxon>Arundinoideae</taxon>
        <taxon>Arundineae</taxon>
        <taxon>Arundo</taxon>
    </lineage>
</organism>
<accession>A0A0A9BPV4</accession>
<proteinExistence type="predicted"/>
<protein>
    <submittedName>
        <fullName evidence="2">Uncharacterized protein</fullName>
    </submittedName>
</protein>
<dbReference type="EMBL" id="GBRH01231886">
    <property type="protein sequence ID" value="JAD66009.1"/>
    <property type="molecule type" value="Transcribed_RNA"/>
</dbReference>